<evidence type="ECO:0000313" key="3">
    <source>
        <dbReference type="Proteomes" id="UP000037594"/>
    </source>
</evidence>
<dbReference type="EMBL" id="LFOD01000008">
    <property type="protein sequence ID" value="KMV18290.1"/>
    <property type="molecule type" value="Genomic_DNA"/>
</dbReference>
<dbReference type="PATRIC" id="fig|451644.5.peg.2410"/>
<feature type="transmembrane region" description="Helical" evidence="1">
    <location>
        <begin position="28"/>
        <end position="52"/>
    </location>
</feature>
<dbReference type="AlphaFoldDB" id="A0A0J8UD71"/>
<reference evidence="2 3" key="1">
    <citation type="submission" date="2015-06" db="EMBL/GenBank/DDBJ databases">
        <title>Genome sequence of Mycobacterium conceptionense strain MLE.</title>
        <authorList>
            <person name="Greninger A.L."/>
            <person name="Cunningham G."/>
            <person name="Chiu C.Y."/>
            <person name="Miller S."/>
        </authorList>
    </citation>
    <scope>NUCLEOTIDE SEQUENCE [LARGE SCALE GENOMIC DNA]</scope>
    <source>
        <strain evidence="2 3">MLE</strain>
    </source>
</reference>
<evidence type="ECO:0000256" key="1">
    <source>
        <dbReference type="SAM" id="Phobius"/>
    </source>
</evidence>
<evidence type="ECO:0000313" key="2">
    <source>
        <dbReference type="EMBL" id="KMV18290.1"/>
    </source>
</evidence>
<accession>A0A0J8UD71</accession>
<gene>
    <name evidence="2" type="ORF">ACT17_11675</name>
</gene>
<dbReference type="OrthoDB" id="4764479at2"/>
<keyword evidence="1" id="KW-1133">Transmembrane helix</keyword>
<keyword evidence="1" id="KW-0812">Transmembrane</keyword>
<name>A0A0J8UD71_9MYCO</name>
<protein>
    <submittedName>
        <fullName evidence="2">Uncharacterized protein</fullName>
    </submittedName>
</protein>
<sequence length="142" mass="15599">MNEQKAKVPEPLRLSDRSPRSAIPRRRLSLITTLAIFVAAIAAVVAATFTALNYKMGQLTISGAIMPGYEAVCVAYSDFVLNQAHNGYTPEQIQRVIDFAGSHKLLPDRRDQYHMPNRWPSISDAKACGTPAQIIEHAGPKP</sequence>
<comment type="caution">
    <text evidence="2">The sequence shown here is derived from an EMBL/GenBank/DDBJ whole genome shotgun (WGS) entry which is preliminary data.</text>
</comment>
<dbReference type="RefSeq" id="WP_048895730.1">
    <property type="nucleotide sequence ID" value="NZ_LFOD01000008.1"/>
</dbReference>
<dbReference type="Proteomes" id="UP000037594">
    <property type="component" value="Unassembled WGS sequence"/>
</dbReference>
<proteinExistence type="predicted"/>
<organism evidence="2 3">
    <name type="scientific">Mycolicibacterium conceptionense</name>
    <dbReference type="NCBI Taxonomy" id="451644"/>
    <lineage>
        <taxon>Bacteria</taxon>
        <taxon>Bacillati</taxon>
        <taxon>Actinomycetota</taxon>
        <taxon>Actinomycetes</taxon>
        <taxon>Mycobacteriales</taxon>
        <taxon>Mycobacteriaceae</taxon>
        <taxon>Mycolicibacterium</taxon>
    </lineage>
</organism>
<keyword evidence="1" id="KW-0472">Membrane</keyword>